<dbReference type="OrthoDB" id="2579542at2"/>
<dbReference type="AlphaFoldDB" id="A0A494XLB9"/>
<organism evidence="2 3">
    <name type="scientific">Cohnella endophytica</name>
    <dbReference type="NCBI Taxonomy" id="2419778"/>
    <lineage>
        <taxon>Bacteria</taxon>
        <taxon>Bacillati</taxon>
        <taxon>Bacillota</taxon>
        <taxon>Bacilli</taxon>
        <taxon>Bacillales</taxon>
        <taxon>Paenibacillaceae</taxon>
        <taxon>Cohnella</taxon>
    </lineage>
</organism>
<dbReference type="RefSeq" id="WP_120978189.1">
    <property type="nucleotide sequence ID" value="NZ_RBZM01000007.1"/>
</dbReference>
<reference evidence="2 3" key="1">
    <citation type="submission" date="2018-10" db="EMBL/GenBank/DDBJ databases">
        <title>Cohnella sp. M2MS4P-1, whole genome shotgun sequence.</title>
        <authorList>
            <person name="Tuo L."/>
        </authorList>
    </citation>
    <scope>NUCLEOTIDE SEQUENCE [LARGE SCALE GENOMIC DNA]</scope>
    <source>
        <strain evidence="2 3">M2MS4P-1</strain>
    </source>
</reference>
<name>A0A494XLB9_9BACL</name>
<keyword evidence="1" id="KW-1133">Transmembrane helix</keyword>
<keyword evidence="1" id="KW-0812">Transmembrane</keyword>
<comment type="caution">
    <text evidence="2">The sequence shown here is derived from an EMBL/GenBank/DDBJ whole genome shotgun (WGS) entry which is preliminary data.</text>
</comment>
<protein>
    <submittedName>
        <fullName evidence="2">Uncharacterized protein</fullName>
    </submittedName>
</protein>
<dbReference type="EMBL" id="RBZM01000007">
    <property type="protein sequence ID" value="RKP51490.1"/>
    <property type="molecule type" value="Genomic_DNA"/>
</dbReference>
<sequence length="259" mass="27883">MNSLSNPDWYDTLNKDQPLRTRTFTKELAAGIYTKALATPARGTFFSHRRRMLGAAMIAIAACVIFLFVNKTGSNVAPASPSKAGVVVSELTPQIRDALINRSGTEANKQILLEKRVGGNLELIYSAPPKSANSSSIIIDILKWTDYGGDRSVGTGLDGWSHDFGFQGADDATVMPGVTWGGITGYGSLAIFNGNISRSEIAGIRVVDGSGKQRSAHIFPSSHDFRYWFVDMDGPVEGYKIEALDSNGAVLSTYSPRAN</sequence>
<evidence type="ECO:0000256" key="1">
    <source>
        <dbReference type="SAM" id="Phobius"/>
    </source>
</evidence>
<gene>
    <name evidence="2" type="ORF">D7Z26_17025</name>
</gene>
<evidence type="ECO:0000313" key="2">
    <source>
        <dbReference type="EMBL" id="RKP51490.1"/>
    </source>
</evidence>
<feature type="transmembrane region" description="Helical" evidence="1">
    <location>
        <begin position="52"/>
        <end position="69"/>
    </location>
</feature>
<accession>A0A494XLB9</accession>
<dbReference type="Proteomes" id="UP000282076">
    <property type="component" value="Unassembled WGS sequence"/>
</dbReference>
<keyword evidence="1" id="KW-0472">Membrane</keyword>
<evidence type="ECO:0000313" key="3">
    <source>
        <dbReference type="Proteomes" id="UP000282076"/>
    </source>
</evidence>
<keyword evidence="3" id="KW-1185">Reference proteome</keyword>
<proteinExistence type="predicted"/>